<dbReference type="GO" id="GO:0005829">
    <property type="term" value="C:cytosol"/>
    <property type="evidence" value="ECO:0007669"/>
    <property type="project" value="TreeGrafter"/>
</dbReference>
<dbReference type="RefSeq" id="WP_185253663.1">
    <property type="nucleotide sequence ID" value="NZ_JACKXE010000001.1"/>
</dbReference>
<evidence type="ECO:0000256" key="1">
    <source>
        <dbReference type="ARBA" id="ARBA00022723"/>
    </source>
</evidence>
<dbReference type="GO" id="GO:0016832">
    <property type="term" value="F:aldehyde-lyase activity"/>
    <property type="evidence" value="ECO:0007669"/>
    <property type="project" value="TreeGrafter"/>
</dbReference>
<name>A0A7X0RHW4_9ACTN</name>
<sequence length="219" mass="22467">MTTAYDGARDAVAAASRRLADAGLLVGTAGNVSVRGDGWVAVTATGVVLADCTAEHVSVVADDGSLLAGTLAPTSELALHQGVYRTTATGAVVHTHAPFSTAVACVLDELPVLHYQQLLLGGAIAVAPYATFGSDDLAAHVRDALAGRQAALMANHGSVAVGADLDAAVEHALLLEWLCQLQHRASALGTPRVLTEAQQTDVIEAAIRLRYGTTQENPT</sequence>
<evidence type="ECO:0000313" key="5">
    <source>
        <dbReference type="Proteomes" id="UP000523955"/>
    </source>
</evidence>
<reference evidence="4 5" key="1">
    <citation type="submission" date="2020-08" db="EMBL/GenBank/DDBJ databases">
        <authorList>
            <person name="Seo M.-J."/>
        </authorList>
    </citation>
    <scope>NUCLEOTIDE SEQUENCE [LARGE SCALE GENOMIC DNA]</scope>
    <source>
        <strain evidence="4 5">KIGAM211</strain>
    </source>
</reference>
<protein>
    <submittedName>
        <fullName evidence="4">Class II aldolase/adducin family protein</fullName>
    </submittedName>
</protein>
<dbReference type="GO" id="GO:0046872">
    <property type="term" value="F:metal ion binding"/>
    <property type="evidence" value="ECO:0007669"/>
    <property type="project" value="UniProtKB-KW"/>
</dbReference>
<keyword evidence="1" id="KW-0479">Metal-binding</keyword>
<dbReference type="InterPro" id="IPR001303">
    <property type="entry name" value="Aldolase_II/adducin_N"/>
</dbReference>
<dbReference type="PANTHER" id="PTHR22789">
    <property type="entry name" value="FUCULOSE PHOSPHATE ALDOLASE"/>
    <property type="match status" value="1"/>
</dbReference>
<evidence type="ECO:0000259" key="3">
    <source>
        <dbReference type="SMART" id="SM01007"/>
    </source>
</evidence>
<dbReference type="EMBL" id="JACKXE010000001">
    <property type="protein sequence ID" value="MBB6628623.1"/>
    <property type="molecule type" value="Genomic_DNA"/>
</dbReference>
<dbReference type="AlphaFoldDB" id="A0A7X0RHW4"/>
<evidence type="ECO:0000256" key="2">
    <source>
        <dbReference type="ARBA" id="ARBA00023239"/>
    </source>
</evidence>
<feature type="domain" description="Class II aldolase/adducin N-terminal" evidence="3">
    <location>
        <begin position="10"/>
        <end position="183"/>
    </location>
</feature>
<dbReference type="SUPFAM" id="SSF53639">
    <property type="entry name" value="AraD/HMP-PK domain-like"/>
    <property type="match status" value="1"/>
</dbReference>
<dbReference type="Proteomes" id="UP000523955">
    <property type="component" value="Unassembled WGS sequence"/>
</dbReference>
<accession>A0A7X0RHW4</accession>
<dbReference type="SMART" id="SM01007">
    <property type="entry name" value="Aldolase_II"/>
    <property type="match status" value="1"/>
</dbReference>
<keyword evidence="2" id="KW-0456">Lyase</keyword>
<dbReference type="InterPro" id="IPR036409">
    <property type="entry name" value="Aldolase_II/adducin_N_sf"/>
</dbReference>
<comment type="caution">
    <text evidence="4">The sequence shown here is derived from an EMBL/GenBank/DDBJ whole genome shotgun (WGS) entry which is preliminary data.</text>
</comment>
<dbReference type="PANTHER" id="PTHR22789:SF0">
    <property type="entry name" value="3-OXO-TETRONATE 4-PHOSPHATE DECARBOXYLASE-RELATED"/>
    <property type="match status" value="1"/>
</dbReference>
<organism evidence="4 5">
    <name type="scientific">Nocardioides luti</name>
    <dbReference type="NCBI Taxonomy" id="2761101"/>
    <lineage>
        <taxon>Bacteria</taxon>
        <taxon>Bacillati</taxon>
        <taxon>Actinomycetota</taxon>
        <taxon>Actinomycetes</taxon>
        <taxon>Propionibacteriales</taxon>
        <taxon>Nocardioidaceae</taxon>
        <taxon>Nocardioides</taxon>
    </lineage>
</organism>
<evidence type="ECO:0000313" key="4">
    <source>
        <dbReference type="EMBL" id="MBB6628623.1"/>
    </source>
</evidence>
<keyword evidence="5" id="KW-1185">Reference proteome</keyword>
<proteinExistence type="predicted"/>
<dbReference type="Pfam" id="PF00596">
    <property type="entry name" value="Aldolase_II"/>
    <property type="match status" value="1"/>
</dbReference>
<dbReference type="InterPro" id="IPR050197">
    <property type="entry name" value="Aldolase_class_II_sugar_metab"/>
</dbReference>
<dbReference type="Gene3D" id="3.40.225.10">
    <property type="entry name" value="Class II aldolase/adducin N-terminal domain"/>
    <property type="match status" value="1"/>
</dbReference>
<dbReference type="GO" id="GO:0019323">
    <property type="term" value="P:pentose catabolic process"/>
    <property type="evidence" value="ECO:0007669"/>
    <property type="project" value="TreeGrafter"/>
</dbReference>
<gene>
    <name evidence="4" type="ORF">H5V45_14960</name>
</gene>